<dbReference type="InterPro" id="IPR001451">
    <property type="entry name" value="Hexapep"/>
</dbReference>
<evidence type="ECO:0000256" key="1">
    <source>
        <dbReference type="ARBA" id="ARBA00007274"/>
    </source>
</evidence>
<dbReference type="PANTHER" id="PTHR23416">
    <property type="entry name" value="SIALIC ACID SYNTHASE-RELATED"/>
    <property type="match status" value="1"/>
</dbReference>
<evidence type="ECO:0000313" key="5">
    <source>
        <dbReference type="EMBL" id="SDW45772.1"/>
    </source>
</evidence>
<dbReference type="AlphaFoldDB" id="A0A1H2TPS3"/>
<name>A0A1H2TPS3_9FLAO</name>
<comment type="similarity">
    <text evidence="1">Belongs to the transferase hexapeptide repeat family.</text>
</comment>
<dbReference type="InterPro" id="IPR018357">
    <property type="entry name" value="Hexapep_transf_CS"/>
</dbReference>
<evidence type="ECO:0000256" key="3">
    <source>
        <dbReference type="ARBA" id="ARBA00022737"/>
    </source>
</evidence>
<keyword evidence="4" id="KW-0012">Acyltransferase</keyword>
<dbReference type="InterPro" id="IPR011004">
    <property type="entry name" value="Trimer_LpxA-like_sf"/>
</dbReference>
<dbReference type="RefSeq" id="WP_090119882.1">
    <property type="nucleotide sequence ID" value="NZ_FNNJ01000001.1"/>
</dbReference>
<keyword evidence="6" id="KW-1185">Reference proteome</keyword>
<dbReference type="GO" id="GO:0008374">
    <property type="term" value="F:O-acyltransferase activity"/>
    <property type="evidence" value="ECO:0007669"/>
    <property type="project" value="TreeGrafter"/>
</dbReference>
<dbReference type="OrthoDB" id="9814490at2"/>
<accession>A0A1H2TPS3</accession>
<evidence type="ECO:0000256" key="2">
    <source>
        <dbReference type="ARBA" id="ARBA00022679"/>
    </source>
</evidence>
<evidence type="ECO:0000313" key="6">
    <source>
        <dbReference type="Proteomes" id="UP000199595"/>
    </source>
</evidence>
<keyword evidence="2 5" id="KW-0808">Transferase</keyword>
<dbReference type="PANTHER" id="PTHR23416:SF23">
    <property type="entry name" value="ACETYLTRANSFERASE C18B11.09C-RELATED"/>
    <property type="match status" value="1"/>
</dbReference>
<reference evidence="5 6" key="1">
    <citation type="submission" date="2016-10" db="EMBL/GenBank/DDBJ databases">
        <authorList>
            <person name="de Groot N.N."/>
        </authorList>
    </citation>
    <scope>NUCLEOTIDE SEQUENCE [LARGE SCALE GENOMIC DNA]</scope>
    <source>
        <strain evidence="5 6">DSM 24956</strain>
    </source>
</reference>
<proteinExistence type="inferred from homology"/>
<dbReference type="PROSITE" id="PS00101">
    <property type="entry name" value="HEXAPEP_TRANSFERASES"/>
    <property type="match status" value="1"/>
</dbReference>
<dbReference type="STRING" id="762486.SAMN05444411_101770"/>
<keyword evidence="3" id="KW-0677">Repeat</keyword>
<dbReference type="Proteomes" id="UP000199595">
    <property type="component" value="Unassembled WGS sequence"/>
</dbReference>
<dbReference type="CDD" id="cd04647">
    <property type="entry name" value="LbH_MAT_like"/>
    <property type="match status" value="1"/>
</dbReference>
<dbReference type="Pfam" id="PF14602">
    <property type="entry name" value="Hexapep_2"/>
    <property type="match status" value="1"/>
</dbReference>
<gene>
    <name evidence="5" type="ORF">SAMN05444411_101770</name>
</gene>
<sequence>MKRIYNLLLGVISNLYHIFQLKYFKVSYSSFTINGFMAIRNYGELKLGENLIVNSGKNNNPIGGDVITRFIVKEQGKLIIGDNVGISNSTIFCENSIKIDEGVYIGGSCKIWDTDFHSLDSKLRGTINDLPNTLPVYIKKNAFIGANSIVLKGVVIGENSIVGAGSVVTKSIPSGEVWAGNPAKFIKKINL</sequence>
<protein>
    <submittedName>
        <fullName evidence="5">Hexapeptide repeat of succinyl-transferase</fullName>
    </submittedName>
</protein>
<dbReference type="Gene3D" id="2.160.10.10">
    <property type="entry name" value="Hexapeptide repeat proteins"/>
    <property type="match status" value="1"/>
</dbReference>
<dbReference type="InterPro" id="IPR051159">
    <property type="entry name" value="Hexapeptide_acetyltransf"/>
</dbReference>
<evidence type="ECO:0000256" key="4">
    <source>
        <dbReference type="ARBA" id="ARBA00023315"/>
    </source>
</evidence>
<organism evidence="5 6">
    <name type="scientific">Lutibacter oricola</name>
    <dbReference type="NCBI Taxonomy" id="762486"/>
    <lineage>
        <taxon>Bacteria</taxon>
        <taxon>Pseudomonadati</taxon>
        <taxon>Bacteroidota</taxon>
        <taxon>Flavobacteriia</taxon>
        <taxon>Flavobacteriales</taxon>
        <taxon>Flavobacteriaceae</taxon>
        <taxon>Lutibacter</taxon>
    </lineage>
</organism>
<dbReference type="SUPFAM" id="SSF51161">
    <property type="entry name" value="Trimeric LpxA-like enzymes"/>
    <property type="match status" value="1"/>
</dbReference>
<dbReference type="EMBL" id="FNNJ01000001">
    <property type="protein sequence ID" value="SDW45772.1"/>
    <property type="molecule type" value="Genomic_DNA"/>
</dbReference>